<evidence type="ECO:0000313" key="2">
    <source>
        <dbReference type="EMBL" id="ANK12967.1"/>
    </source>
</evidence>
<feature type="signal peptide" evidence="1">
    <location>
        <begin position="1"/>
        <end position="21"/>
    </location>
</feature>
<dbReference type="STRING" id="1112.A9D12_08445"/>
<feature type="chain" id="PRO_5008251773" description="Secreted protein" evidence="1">
    <location>
        <begin position="22"/>
        <end position="75"/>
    </location>
</feature>
<evidence type="ECO:0008006" key="4">
    <source>
        <dbReference type="Google" id="ProtNLM"/>
    </source>
</evidence>
<keyword evidence="1" id="KW-0732">Signal</keyword>
<evidence type="ECO:0000256" key="1">
    <source>
        <dbReference type="SAM" id="SignalP"/>
    </source>
</evidence>
<dbReference type="EMBL" id="CP016033">
    <property type="protein sequence ID" value="ANK12967.1"/>
    <property type="molecule type" value="Genomic_DNA"/>
</dbReference>
<keyword evidence="3" id="KW-1185">Reference proteome</keyword>
<name>A0A192D4Z7_9SPHN</name>
<organism evidence="2 3">
    <name type="scientific">Erythrobacter neustonensis</name>
    <dbReference type="NCBI Taxonomy" id="1112"/>
    <lineage>
        <taxon>Bacteria</taxon>
        <taxon>Pseudomonadati</taxon>
        <taxon>Pseudomonadota</taxon>
        <taxon>Alphaproteobacteria</taxon>
        <taxon>Sphingomonadales</taxon>
        <taxon>Erythrobacteraceae</taxon>
        <taxon>Erythrobacter/Porphyrobacter group</taxon>
        <taxon>Erythrobacter</taxon>
    </lineage>
</organism>
<dbReference type="AlphaFoldDB" id="A0A192D4Z7"/>
<protein>
    <recommendedName>
        <fullName evidence="4">Secreted protein</fullName>
    </recommendedName>
</protein>
<proteinExistence type="predicted"/>
<accession>A0A192D4Z7</accession>
<dbReference type="KEGG" id="pns:A9D12_08445"/>
<dbReference type="Proteomes" id="UP000078263">
    <property type="component" value="Chromosome"/>
</dbReference>
<gene>
    <name evidence="2" type="ORF">A9D12_08445</name>
</gene>
<reference evidence="2 3" key="1">
    <citation type="submission" date="2016-05" db="EMBL/GenBank/DDBJ databases">
        <title>Compelete Genome Sequence of Bacteriochlorophyll-Synthesizing Bacterium Porphyrobacter neustonensis DSM 9434.</title>
        <authorList>
            <person name="Shi X.-L."/>
            <person name="Wu Y.-H."/>
            <person name="Cheng H."/>
            <person name="Xu L."/>
            <person name="Zhang X.-Q."/>
            <person name="Wang C.-S."/>
            <person name="Xu X.-W."/>
        </authorList>
    </citation>
    <scope>NUCLEOTIDE SEQUENCE [LARGE SCALE GENOMIC DNA]</scope>
    <source>
        <strain evidence="2 3">DSM 9434</strain>
    </source>
</reference>
<evidence type="ECO:0000313" key="3">
    <source>
        <dbReference type="Proteomes" id="UP000078263"/>
    </source>
</evidence>
<sequence length="75" mass="7694">MLPLALAALMPVMIGPLPAPTGPVLTMHLCNGGTITIPLGGKVPAEDRGCHPKGCHAGACREERNGKLISRKDAA</sequence>